<accession>A0A392U6W2</accession>
<feature type="region of interest" description="Disordered" evidence="1">
    <location>
        <begin position="1"/>
        <end position="26"/>
    </location>
</feature>
<reference evidence="2 3" key="1">
    <citation type="journal article" date="2018" name="Front. Plant Sci.">
        <title>Red Clover (Trifolium pratense) and Zigzag Clover (T. medium) - A Picture of Genomic Similarities and Differences.</title>
        <authorList>
            <person name="Dluhosova J."/>
            <person name="Istvanek J."/>
            <person name="Nedelnik J."/>
            <person name="Repkova J."/>
        </authorList>
    </citation>
    <scope>NUCLEOTIDE SEQUENCE [LARGE SCALE GENOMIC DNA]</scope>
    <source>
        <strain evidence="3">cv. 10/8</strain>
        <tissue evidence="2">Leaf</tissue>
    </source>
</reference>
<dbReference type="AlphaFoldDB" id="A0A392U6W2"/>
<evidence type="ECO:0000313" key="2">
    <source>
        <dbReference type="EMBL" id="MCI68537.1"/>
    </source>
</evidence>
<protein>
    <submittedName>
        <fullName evidence="2">Uncharacterized protein</fullName>
    </submittedName>
</protein>
<dbReference type="EMBL" id="LXQA010738292">
    <property type="protein sequence ID" value="MCI68537.1"/>
    <property type="molecule type" value="Genomic_DNA"/>
</dbReference>
<dbReference type="Proteomes" id="UP000265520">
    <property type="component" value="Unassembled WGS sequence"/>
</dbReference>
<proteinExistence type="predicted"/>
<evidence type="ECO:0000256" key="1">
    <source>
        <dbReference type="SAM" id="MobiDB-lite"/>
    </source>
</evidence>
<evidence type="ECO:0000313" key="3">
    <source>
        <dbReference type="Proteomes" id="UP000265520"/>
    </source>
</evidence>
<sequence>MARNANAGAIAPPVHPPQDPSQIPGN</sequence>
<feature type="non-terminal residue" evidence="2">
    <location>
        <position position="26"/>
    </location>
</feature>
<keyword evidence="3" id="KW-1185">Reference proteome</keyword>
<comment type="caution">
    <text evidence="2">The sequence shown here is derived from an EMBL/GenBank/DDBJ whole genome shotgun (WGS) entry which is preliminary data.</text>
</comment>
<organism evidence="2 3">
    <name type="scientific">Trifolium medium</name>
    <dbReference type="NCBI Taxonomy" id="97028"/>
    <lineage>
        <taxon>Eukaryota</taxon>
        <taxon>Viridiplantae</taxon>
        <taxon>Streptophyta</taxon>
        <taxon>Embryophyta</taxon>
        <taxon>Tracheophyta</taxon>
        <taxon>Spermatophyta</taxon>
        <taxon>Magnoliopsida</taxon>
        <taxon>eudicotyledons</taxon>
        <taxon>Gunneridae</taxon>
        <taxon>Pentapetalae</taxon>
        <taxon>rosids</taxon>
        <taxon>fabids</taxon>
        <taxon>Fabales</taxon>
        <taxon>Fabaceae</taxon>
        <taxon>Papilionoideae</taxon>
        <taxon>50 kb inversion clade</taxon>
        <taxon>NPAAA clade</taxon>
        <taxon>Hologalegina</taxon>
        <taxon>IRL clade</taxon>
        <taxon>Trifolieae</taxon>
        <taxon>Trifolium</taxon>
    </lineage>
</organism>
<name>A0A392U6W2_9FABA</name>